<dbReference type="SUPFAM" id="SSF56176">
    <property type="entry name" value="FAD-binding/transporter-associated domain-like"/>
    <property type="match status" value="1"/>
</dbReference>
<dbReference type="InterPro" id="IPR016167">
    <property type="entry name" value="FAD-bd_PCMH_sub1"/>
</dbReference>
<dbReference type="InterPro" id="IPR016169">
    <property type="entry name" value="FAD-bd_PCMH_sub2"/>
</dbReference>
<dbReference type="PANTHER" id="PTHR42973:SF39">
    <property type="entry name" value="FAD-BINDING PCMH-TYPE DOMAIN-CONTAINING PROTEIN"/>
    <property type="match status" value="1"/>
</dbReference>
<dbReference type="PANTHER" id="PTHR42973">
    <property type="entry name" value="BINDING OXIDOREDUCTASE, PUTATIVE (AFU_ORTHOLOGUE AFUA_1G17690)-RELATED"/>
    <property type="match status" value="1"/>
</dbReference>
<evidence type="ECO:0000313" key="8">
    <source>
        <dbReference type="EMBL" id="KNC48821.1"/>
    </source>
</evidence>
<keyword evidence="4" id="KW-0274">FAD</keyword>
<keyword evidence="6" id="KW-0472">Membrane</keyword>
<reference evidence="8 9" key="1">
    <citation type="submission" date="2010-05" db="EMBL/GenBank/DDBJ databases">
        <title>The Genome Sequence of Thecamonas trahens ATCC 50062.</title>
        <authorList>
            <consortium name="The Broad Institute Genome Sequencing Platform"/>
            <person name="Russ C."/>
            <person name="Cuomo C."/>
            <person name="Shea T."/>
            <person name="Young S.K."/>
            <person name="Zeng Q."/>
            <person name="Koehrsen M."/>
            <person name="Haas B."/>
            <person name="Borodovsky M."/>
            <person name="Guigo R."/>
            <person name="Alvarado L."/>
            <person name="Berlin A."/>
            <person name="Bochicchio J."/>
            <person name="Borenstein D."/>
            <person name="Chapman S."/>
            <person name="Chen Z."/>
            <person name="Freedman E."/>
            <person name="Gellesch M."/>
            <person name="Goldberg J."/>
            <person name="Griggs A."/>
            <person name="Gujja S."/>
            <person name="Heilman E."/>
            <person name="Heiman D."/>
            <person name="Hepburn T."/>
            <person name="Howarth C."/>
            <person name="Jen D."/>
            <person name="Larson L."/>
            <person name="Mehta T."/>
            <person name="Park D."/>
            <person name="Pearson M."/>
            <person name="Roberts A."/>
            <person name="Saif S."/>
            <person name="Shenoy N."/>
            <person name="Sisk P."/>
            <person name="Stolte C."/>
            <person name="Sykes S."/>
            <person name="Thomson T."/>
            <person name="Walk T."/>
            <person name="White J."/>
            <person name="Yandava C."/>
            <person name="Burger G."/>
            <person name="Gray M.W."/>
            <person name="Holland P.W.H."/>
            <person name="King N."/>
            <person name="Lang F.B.F."/>
            <person name="Roger A.J."/>
            <person name="Ruiz-Trillo I."/>
            <person name="Lander E."/>
            <person name="Nusbaum C."/>
        </authorList>
    </citation>
    <scope>NUCLEOTIDE SEQUENCE [LARGE SCALE GENOMIC DNA]</scope>
    <source>
        <strain evidence="8 9">ATCC 50062</strain>
    </source>
</reference>
<dbReference type="OMA" id="EDRPMII"/>
<keyword evidence="3" id="KW-0285">Flavoprotein</keyword>
<dbReference type="Gene3D" id="3.30.465.10">
    <property type="match status" value="1"/>
</dbReference>
<protein>
    <submittedName>
        <fullName evidence="8">FAD/FMN-dependent dehydrogenase</fullName>
    </submittedName>
</protein>
<evidence type="ECO:0000259" key="7">
    <source>
        <dbReference type="PROSITE" id="PS51387"/>
    </source>
</evidence>
<evidence type="ECO:0000313" key="9">
    <source>
        <dbReference type="Proteomes" id="UP000054408"/>
    </source>
</evidence>
<dbReference type="GO" id="GO:0071949">
    <property type="term" value="F:FAD binding"/>
    <property type="evidence" value="ECO:0007669"/>
    <property type="project" value="InterPro"/>
</dbReference>
<evidence type="ECO:0000256" key="4">
    <source>
        <dbReference type="ARBA" id="ARBA00022827"/>
    </source>
</evidence>
<accession>A0A0L0D9Q6</accession>
<keyword evidence="9" id="KW-1185">Reference proteome</keyword>
<comment type="cofactor">
    <cofactor evidence="1">
        <name>FAD</name>
        <dbReference type="ChEBI" id="CHEBI:57692"/>
    </cofactor>
</comment>
<dbReference type="STRING" id="461836.A0A0L0D9Q6"/>
<evidence type="ECO:0000256" key="5">
    <source>
        <dbReference type="ARBA" id="ARBA00023002"/>
    </source>
</evidence>
<evidence type="ECO:0000256" key="2">
    <source>
        <dbReference type="ARBA" id="ARBA00005466"/>
    </source>
</evidence>
<dbReference type="OrthoDB" id="415825at2759"/>
<proteinExistence type="inferred from homology"/>
<name>A0A0L0D9Q6_THETB</name>
<dbReference type="InterPro" id="IPR036318">
    <property type="entry name" value="FAD-bd_PCMH-like_sf"/>
</dbReference>
<dbReference type="AlphaFoldDB" id="A0A0L0D9Q6"/>
<feature type="domain" description="FAD-binding PCMH-type" evidence="7">
    <location>
        <begin position="40"/>
        <end position="222"/>
    </location>
</feature>
<comment type="similarity">
    <text evidence="2">Belongs to the oxygen-dependent FAD-linked oxidoreductase family.</text>
</comment>
<dbReference type="InterPro" id="IPR006094">
    <property type="entry name" value="Oxid_FAD_bind_N"/>
</dbReference>
<gene>
    <name evidence="8" type="ORF">AMSG_04566</name>
</gene>
<organism evidence="8 9">
    <name type="scientific">Thecamonas trahens ATCC 50062</name>
    <dbReference type="NCBI Taxonomy" id="461836"/>
    <lineage>
        <taxon>Eukaryota</taxon>
        <taxon>Apusozoa</taxon>
        <taxon>Apusomonadida</taxon>
        <taxon>Apusomonadidae</taxon>
        <taxon>Thecamonas</taxon>
    </lineage>
</organism>
<dbReference type="InterPro" id="IPR006093">
    <property type="entry name" value="Oxy_OxRdtase_FAD_BS"/>
</dbReference>
<dbReference type="GeneID" id="25564103"/>
<dbReference type="Proteomes" id="UP000054408">
    <property type="component" value="Unassembled WGS sequence"/>
</dbReference>
<dbReference type="eggNOG" id="ENOG502S2FH">
    <property type="taxonomic scope" value="Eukaryota"/>
</dbReference>
<dbReference type="PROSITE" id="PS00862">
    <property type="entry name" value="OX2_COVAL_FAD"/>
    <property type="match status" value="1"/>
</dbReference>
<dbReference type="Pfam" id="PF01565">
    <property type="entry name" value="FAD_binding_4"/>
    <property type="match status" value="1"/>
</dbReference>
<keyword evidence="6" id="KW-1133">Transmembrane helix</keyword>
<evidence type="ECO:0000256" key="6">
    <source>
        <dbReference type="SAM" id="Phobius"/>
    </source>
</evidence>
<sequence>MAEAELAERVLRKLHETGCKVVTAHGSEYDGYRRVWNAAVDVRPACVVVPQSADEVAAVVSALWSLGVAVTVRGGGHSVRGLCVAEGSVCIDLRELVDVKIGSSGPGTVLVGGGATWADVDRVLEPHGVTVPAGLISHTGVGGLALGGGVGWLARRAGLTADAIVGAQMVLVGGDVVGLGVLEHTGDETEPEIPRDELLWALQGGGGNFGIVTQFAFSTVQLGKAGLVMVTLPMESLAGVLRLVAGWVDPHSSEAAPDTVVPYTFVLSQGVVLVAIGCMDDGVAARGLASASLGRYVGALIELGGELTLDTVVSPRELNAMFDAGNPHGKHYRWSASTFLDTGCVTASADAFATGLAELASTAAQYLVGATASIELVPLGGAVARVADGETAWPLRSAGLEMHGIATWEESAESDKLSGAARAWAHRVAQHAETVAYNREAPQGYANTDGDESGARWRSGPSGRLAAIKNEVDMHNFWHGNHNVLPTHSRTWIRLSADDIAAADAGIDAELEAFDALDAEHAEGGAGPQRLETLWLPWMLLHLGVVGSIASVLWATGTLRM</sequence>
<dbReference type="PROSITE" id="PS51387">
    <property type="entry name" value="FAD_PCMH"/>
    <property type="match status" value="1"/>
</dbReference>
<dbReference type="Gene3D" id="3.40.462.20">
    <property type="match status" value="1"/>
</dbReference>
<keyword evidence="5" id="KW-0560">Oxidoreductase</keyword>
<feature type="transmembrane region" description="Helical" evidence="6">
    <location>
        <begin position="535"/>
        <end position="555"/>
    </location>
</feature>
<dbReference type="Gene3D" id="3.30.43.10">
    <property type="entry name" value="Uridine Diphospho-n-acetylenolpyruvylglucosamine Reductase, domain 2"/>
    <property type="match status" value="1"/>
</dbReference>
<dbReference type="GO" id="GO:0016491">
    <property type="term" value="F:oxidoreductase activity"/>
    <property type="evidence" value="ECO:0007669"/>
    <property type="project" value="UniProtKB-KW"/>
</dbReference>
<dbReference type="InterPro" id="IPR050416">
    <property type="entry name" value="FAD-linked_Oxidoreductase"/>
</dbReference>
<dbReference type="RefSeq" id="XP_013758241.1">
    <property type="nucleotide sequence ID" value="XM_013902787.1"/>
</dbReference>
<dbReference type="InterPro" id="IPR016166">
    <property type="entry name" value="FAD-bd_PCMH"/>
</dbReference>
<dbReference type="EMBL" id="GL349452">
    <property type="protein sequence ID" value="KNC48821.1"/>
    <property type="molecule type" value="Genomic_DNA"/>
</dbReference>
<keyword evidence="6" id="KW-0812">Transmembrane</keyword>
<evidence type="ECO:0000256" key="1">
    <source>
        <dbReference type="ARBA" id="ARBA00001974"/>
    </source>
</evidence>
<evidence type="ECO:0000256" key="3">
    <source>
        <dbReference type="ARBA" id="ARBA00022630"/>
    </source>
</evidence>